<keyword evidence="3" id="KW-0723">Serine/threonine-protein kinase</keyword>
<feature type="compositionally biased region" description="Polar residues" evidence="13">
    <location>
        <begin position="335"/>
        <end position="348"/>
    </location>
</feature>
<evidence type="ECO:0000259" key="15">
    <source>
        <dbReference type="PROSITE" id="PS50011"/>
    </source>
</evidence>
<feature type="transmembrane region" description="Helical" evidence="14">
    <location>
        <begin position="1066"/>
        <end position="1084"/>
    </location>
</feature>
<evidence type="ECO:0000256" key="4">
    <source>
        <dbReference type="ARBA" id="ARBA00022679"/>
    </source>
</evidence>
<sequence length="1138" mass="126575">MNRLVEAFSATTTKSGGDSRGKGKKTYSRVYKFDTREVAEEKPLSEGGFAYVSLMKDIHTSRPYAMKKMKCTDRTRYQMALHECKILESLAGHPNIVNCYGHITEPGEQVGSKDVCLLLDYCDGGHLLDLLDRHHGRLPTATVVKAMKDLMSAVNILHTQSPPIQHRDLKVENVLYNTASDLYTLCDFGSATTREYPNPSSLSKAQMATLEEDIQRYTTLMYRSPEMVDLYTGLPITTKSDIWMCGCILFTLICYRHPFQDQSVLAISNARYEIDPEAAERHPRPLTQLCEWMLSRDPTRRPTAQQVLDVLTDWNRVVVEGLVIANGTAGHSKKSGSNALSDARSPNVQHPLPVREGKKMSKHQKRRPKSLEPPPVLPSPESSGDEGREIHSAPDWSTPSDSELPSWRAFQTEEPQQQQQEVVESNPRDAWKSFTDPNPLRELPPAGAAAADAASRTLASTAPPAAAAAWGATFGSSPAVEAMPSPTLPGDGLPEWTAFGGSVSPSSPQLLASSMPPPPTDTSQFTTGNDVWGDGPSTAVDNGRSGGDAAGHWEAFDSDSPPKAGGQASACPLASSVEAISGPMSVDSCLAQEKANRERLIHHLTRLADYTVMFSGDRIVASLGLSADAVAFETDKWSSLLFVARSAFYDLCTKQMPSVERVTLNPCEKFRRHGLWPWRLTVHICLALITTAMVCIWTENDCLHARHALRHFYTGFIGVPGSPGERERYASTASELASVSNQTLDHYWNIDGRSLADFRHLSQPLALHIHWLNGDRQRMILDDGWQKDFSYGRLMNSVEKLKRIRNMYFAIHILDPFPGSWWWQCLSWSIRVNFDYGGSGQVKSRLTYDLTECSDTELEALFLEDPRLAGERYTHPVLYLLPLLCLPLTLLSAALATRSYILRRGGLRSTGDTNDLLVRELAVGWLDPWLIFVLAANAVQATAALQCIQRADKTADVYWRLSLLGVGAGMAWLTLLRYLQFFPTYYVLIRTLSRALPRLLRFLSGLMPLFMAYALCGTCVFWPSSNFASLSDALMAMFSLLNGDIIHDMFMDMTSISWFWGQVYCYTFLCLFIYVVLNIFLAIVDEAFCTAKRFEELHLRHSARESTTGSSTSLVSSEDAGHHQLGDNELRMQCEPSA</sequence>
<evidence type="ECO:0000256" key="5">
    <source>
        <dbReference type="ARBA" id="ARBA00022692"/>
    </source>
</evidence>
<dbReference type="GO" id="GO:0005524">
    <property type="term" value="F:ATP binding"/>
    <property type="evidence" value="ECO:0007669"/>
    <property type="project" value="UniProtKB-KW"/>
</dbReference>
<accession>A0A7J6MBQ3</accession>
<feature type="transmembrane region" description="Helical" evidence="14">
    <location>
        <begin position="957"/>
        <end position="979"/>
    </location>
</feature>
<dbReference type="Proteomes" id="UP000572268">
    <property type="component" value="Unassembled WGS sequence"/>
</dbReference>
<feature type="compositionally biased region" description="Low complexity" evidence="13">
    <location>
        <begin position="443"/>
        <end position="455"/>
    </location>
</feature>
<feature type="region of interest" description="Disordered" evidence="13">
    <location>
        <begin position="328"/>
        <end position="455"/>
    </location>
</feature>
<feature type="transmembrane region" description="Helical" evidence="14">
    <location>
        <begin position="877"/>
        <end position="901"/>
    </location>
</feature>
<dbReference type="InterPro" id="IPR013122">
    <property type="entry name" value="PKD1_2_channel"/>
</dbReference>
<keyword evidence="9 14" id="KW-1133">Transmembrane helix</keyword>
<proteinExistence type="predicted"/>
<dbReference type="SUPFAM" id="SSF56112">
    <property type="entry name" value="Protein kinase-like (PK-like)"/>
    <property type="match status" value="1"/>
</dbReference>
<evidence type="ECO:0000256" key="9">
    <source>
        <dbReference type="ARBA" id="ARBA00022989"/>
    </source>
</evidence>
<keyword evidence="6" id="KW-0547">Nucleotide-binding</keyword>
<protein>
    <recommendedName>
        <fullName evidence="2">non-specific serine/threonine protein kinase</fullName>
        <ecNumber evidence="2">2.7.11.1</ecNumber>
    </recommendedName>
</protein>
<evidence type="ECO:0000256" key="6">
    <source>
        <dbReference type="ARBA" id="ARBA00022741"/>
    </source>
</evidence>
<evidence type="ECO:0000256" key="12">
    <source>
        <dbReference type="ARBA" id="ARBA00048679"/>
    </source>
</evidence>
<evidence type="ECO:0000256" key="13">
    <source>
        <dbReference type="SAM" id="MobiDB-lite"/>
    </source>
</evidence>
<keyword evidence="4" id="KW-0808">Transferase</keyword>
<dbReference type="PROSITE" id="PS00108">
    <property type="entry name" value="PROTEIN_KINASE_ST"/>
    <property type="match status" value="1"/>
</dbReference>
<dbReference type="GO" id="GO:0004674">
    <property type="term" value="F:protein serine/threonine kinase activity"/>
    <property type="evidence" value="ECO:0007669"/>
    <property type="project" value="UniProtKB-KW"/>
</dbReference>
<evidence type="ECO:0000256" key="10">
    <source>
        <dbReference type="ARBA" id="ARBA00023136"/>
    </source>
</evidence>
<dbReference type="Gene3D" id="1.10.510.10">
    <property type="entry name" value="Transferase(Phosphotransferase) domain 1"/>
    <property type="match status" value="1"/>
</dbReference>
<evidence type="ECO:0000256" key="3">
    <source>
        <dbReference type="ARBA" id="ARBA00022527"/>
    </source>
</evidence>
<dbReference type="GO" id="GO:0016020">
    <property type="term" value="C:membrane"/>
    <property type="evidence" value="ECO:0007669"/>
    <property type="project" value="UniProtKB-SubCell"/>
</dbReference>
<feature type="transmembrane region" description="Helical" evidence="14">
    <location>
        <begin position="921"/>
        <end position="945"/>
    </location>
</feature>
<dbReference type="InterPro" id="IPR011009">
    <property type="entry name" value="Kinase-like_dom_sf"/>
</dbReference>
<name>A0A7J6MBQ3_PEROL</name>
<dbReference type="InterPro" id="IPR008271">
    <property type="entry name" value="Ser/Thr_kinase_AS"/>
</dbReference>
<evidence type="ECO:0000256" key="1">
    <source>
        <dbReference type="ARBA" id="ARBA00004141"/>
    </source>
</evidence>
<feature type="transmembrane region" description="Helical" evidence="14">
    <location>
        <begin position="999"/>
        <end position="1022"/>
    </location>
</feature>
<evidence type="ECO:0000256" key="7">
    <source>
        <dbReference type="ARBA" id="ARBA00022777"/>
    </source>
</evidence>
<dbReference type="Pfam" id="PF08016">
    <property type="entry name" value="PKD_channel"/>
    <property type="match status" value="1"/>
</dbReference>
<feature type="region of interest" description="Disordered" evidence="13">
    <location>
        <begin position="1"/>
        <end position="24"/>
    </location>
</feature>
<dbReference type="Gene3D" id="1.10.287.70">
    <property type="match status" value="1"/>
</dbReference>
<evidence type="ECO:0000256" key="11">
    <source>
        <dbReference type="ARBA" id="ARBA00047899"/>
    </source>
</evidence>
<dbReference type="AlphaFoldDB" id="A0A7J6MBQ3"/>
<dbReference type="SMART" id="SM00220">
    <property type="entry name" value="S_TKc"/>
    <property type="match status" value="1"/>
</dbReference>
<comment type="subcellular location">
    <subcellularLocation>
        <location evidence="1">Membrane</location>
        <topology evidence="1">Multi-pass membrane protein</topology>
    </subcellularLocation>
</comment>
<dbReference type="GO" id="GO:0005737">
    <property type="term" value="C:cytoplasm"/>
    <property type="evidence" value="ECO:0007669"/>
    <property type="project" value="TreeGrafter"/>
</dbReference>
<organism evidence="16 17">
    <name type="scientific">Perkinsus olseni</name>
    <name type="common">Perkinsus atlanticus</name>
    <dbReference type="NCBI Taxonomy" id="32597"/>
    <lineage>
        <taxon>Eukaryota</taxon>
        <taxon>Sar</taxon>
        <taxon>Alveolata</taxon>
        <taxon>Perkinsozoa</taxon>
        <taxon>Perkinsea</taxon>
        <taxon>Perkinsida</taxon>
        <taxon>Perkinsidae</taxon>
        <taxon>Perkinsus</taxon>
    </lineage>
</organism>
<comment type="caution">
    <text evidence="16">The sequence shown here is derived from an EMBL/GenBank/DDBJ whole genome shotgun (WGS) entry which is preliminary data.</text>
</comment>
<keyword evidence="7" id="KW-0418">Kinase</keyword>
<feature type="compositionally biased region" description="Low complexity" evidence="13">
    <location>
        <begin position="412"/>
        <end position="424"/>
    </location>
</feature>
<dbReference type="PANTHER" id="PTHR22967">
    <property type="entry name" value="SERINE/THREONINE PROTEIN KINASE"/>
    <property type="match status" value="1"/>
</dbReference>
<feature type="region of interest" description="Disordered" evidence="13">
    <location>
        <begin position="499"/>
        <end position="569"/>
    </location>
</feature>
<dbReference type="EMBL" id="JABANN010000150">
    <property type="protein sequence ID" value="KAF4668969.1"/>
    <property type="molecule type" value="Genomic_DNA"/>
</dbReference>
<comment type="catalytic activity">
    <reaction evidence="12">
        <text>L-seryl-[protein] + ATP = O-phospho-L-seryl-[protein] + ADP + H(+)</text>
        <dbReference type="Rhea" id="RHEA:17989"/>
        <dbReference type="Rhea" id="RHEA-COMP:9863"/>
        <dbReference type="Rhea" id="RHEA-COMP:11604"/>
        <dbReference type="ChEBI" id="CHEBI:15378"/>
        <dbReference type="ChEBI" id="CHEBI:29999"/>
        <dbReference type="ChEBI" id="CHEBI:30616"/>
        <dbReference type="ChEBI" id="CHEBI:83421"/>
        <dbReference type="ChEBI" id="CHEBI:456216"/>
        <dbReference type="EC" id="2.7.11.1"/>
    </reaction>
</comment>
<evidence type="ECO:0000256" key="14">
    <source>
        <dbReference type="SAM" id="Phobius"/>
    </source>
</evidence>
<reference evidence="16 17" key="1">
    <citation type="submission" date="2020-04" db="EMBL/GenBank/DDBJ databases">
        <title>Perkinsus olseni comparative genomics.</title>
        <authorList>
            <person name="Bogema D.R."/>
        </authorList>
    </citation>
    <scope>NUCLEOTIDE SEQUENCE [LARGE SCALE GENOMIC DNA]</scope>
    <source>
        <strain evidence="16">ATCC PRA-31</strain>
    </source>
</reference>
<dbReference type="InterPro" id="IPR000719">
    <property type="entry name" value="Prot_kinase_dom"/>
</dbReference>
<keyword evidence="10 14" id="KW-0472">Membrane</keyword>
<evidence type="ECO:0000256" key="2">
    <source>
        <dbReference type="ARBA" id="ARBA00012513"/>
    </source>
</evidence>
<evidence type="ECO:0000313" key="17">
    <source>
        <dbReference type="Proteomes" id="UP000572268"/>
    </source>
</evidence>
<dbReference type="Pfam" id="PF00069">
    <property type="entry name" value="Pkinase"/>
    <property type="match status" value="1"/>
</dbReference>
<dbReference type="PROSITE" id="PS50011">
    <property type="entry name" value="PROTEIN_KINASE_DOM"/>
    <property type="match status" value="1"/>
</dbReference>
<comment type="catalytic activity">
    <reaction evidence="11">
        <text>L-threonyl-[protein] + ATP = O-phospho-L-threonyl-[protein] + ADP + H(+)</text>
        <dbReference type="Rhea" id="RHEA:46608"/>
        <dbReference type="Rhea" id="RHEA-COMP:11060"/>
        <dbReference type="Rhea" id="RHEA-COMP:11605"/>
        <dbReference type="ChEBI" id="CHEBI:15378"/>
        <dbReference type="ChEBI" id="CHEBI:30013"/>
        <dbReference type="ChEBI" id="CHEBI:30616"/>
        <dbReference type="ChEBI" id="CHEBI:61977"/>
        <dbReference type="ChEBI" id="CHEBI:456216"/>
        <dbReference type="EC" id="2.7.11.1"/>
    </reaction>
</comment>
<dbReference type="PANTHER" id="PTHR22967:SF57">
    <property type="entry name" value="AUXILIN, ISOFORM A-RELATED"/>
    <property type="match status" value="1"/>
</dbReference>
<feature type="domain" description="Protein kinase" evidence="15">
    <location>
        <begin position="38"/>
        <end position="315"/>
    </location>
</feature>
<feature type="compositionally biased region" description="Polar residues" evidence="13">
    <location>
        <begin position="503"/>
        <end position="512"/>
    </location>
</feature>
<gene>
    <name evidence="16" type="primary">MCOLN2_1</name>
    <name evidence="16" type="ORF">FOL46_001742</name>
</gene>
<keyword evidence="5 14" id="KW-0812">Transmembrane</keyword>
<evidence type="ECO:0000256" key="8">
    <source>
        <dbReference type="ARBA" id="ARBA00022840"/>
    </source>
</evidence>
<evidence type="ECO:0000313" key="16">
    <source>
        <dbReference type="EMBL" id="KAF4668969.1"/>
    </source>
</evidence>
<dbReference type="EC" id="2.7.11.1" evidence="2"/>
<keyword evidence="8" id="KW-0067">ATP-binding</keyword>